<feature type="domain" description="EAL" evidence="3">
    <location>
        <begin position="200"/>
        <end position="454"/>
    </location>
</feature>
<dbReference type="SUPFAM" id="SSF141868">
    <property type="entry name" value="EAL domain-like"/>
    <property type="match status" value="1"/>
</dbReference>
<dbReference type="PROSITE" id="PS50883">
    <property type="entry name" value="EAL"/>
    <property type="match status" value="1"/>
</dbReference>
<sequence length="479" mass="52104">MKSGAASEKHASNGESWVSLKFRDSNRSRKMRSTMTLAGVSCTSLGALWTVCYLYYGRPELAIAFVGLTAVGLLALGRRRHCDEGSLSLVAHGVFVVVLVISIIDAPIGTVPRSVHTFFLPLAAGALFVFDRSRRYRALVFPMACLAAFVAFGSGELDWLAPHDSPPQRMRRLGAICNMACAAGLLAAILHIYRNDVNARISLERELARAVGNGEIEVLYQPQVSANGSMLGAEALVRWRHPSGKLLTPDKFIPLAEESQLIRDVGLEVLRQACATLRRWSHDPDLRALVVAVNVSPVQLLDPNFVSTVKQVITSEGVAPASLEFELTESALYVDTAGVRAKMHELKAFGIGWALDDFGTGFSSLAMLRTLPVTKLKIDRQFVNDARADESSRRLLAKIVEISEVMGMVALAEGIEDAQQCEMLSAMGCRHFQGFLFGRPQPAQDLERLALLQASTERNLMSGAAPPAADAPQPHTGRR</sequence>
<feature type="transmembrane region" description="Helical" evidence="2">
    <location>
        <begin position="89"/>
        <end position="108"/>
    </location>
</feature>
<name>A0A2P5Z7S0_9XANT</name>
<feature type="transmembrane region" description="Helical" evidence="2">
    <location>
        <begin position="62"/>
        <end position="77"/>
    </location>
</feature>
<dbReference type="Gene3D" id="3.20.20.450">
    <property type="entry name" value="EAL domain"/>
    <property type="match status" value="1"/>
</dbReference>
<dbReference type="PANTHER" id="PTHR33121:SF70">
    <property type="entry name" value="SIGNALING PROTEIN YKOW"/>
    <property type="match status" value="1"/>
</dbReference>
<organism evidence="4 5">
    <name type="scientific">Xanthomonas sacchari</name>
    <dbReference type="NCBI Taxonomy" id="56458"/>
    <lineage>
        <taxon>Bacteria</taxon>
        <taxon>Pseudomonadati</taxon>
        <taxon>Pseudomonadota</taxon>
        <taxon>Gammaproteobacteria</taxon>
        <taxon>Lysobacterales</taxon>
        <taxon>Lysobacteraceae</taxon>
        <taxon>Xanthomonas</taxon>
    </lineage>
</organism>
<feature type="transmembrane region" description="Helical" evidence="2">
    <location>
        <begin position="173"/>
        <end position="193"/>
    </location>
</feature>
<keyword evidence="2" id="KW-0812">Transmembrane</keyword>
<evidence type="ECO:0000256" key="2">
    <source>
        <dbReference type="SAM" id="Phobius"/>
    </source>
</evidence>
<dbReference type="STRING" id="56458.SB85_03745"/>
<feature type="transmembrane region" description="Helical" evidence="2">
    <location>
        <begin position="35"/>
        <end position="56"/>
    </location>
</feature>
<dbReference type="GO" id="GO:0071111">
    <property type="term" value="F:cyclic-guanylate-specific phosphodiesterase activity"/>
    <property type="evidence" value="ECO:0007669"/>
    <property type="project" value="InterPro"/>
</dbReference>
<dbReference type="PANTHER" id="PTHR33121">
    <property type="entry name" value="CYCLIC DI-GMP PHOSPHODIESTERASE PDEF"/>
    <property type="match status" value="1"/>
</dbReference>
<dbReference type="AlphaFoldDB" id="A0A2P5Z7S0"/>
<dbReference type="InterPro" id="IPR050706">
    <property type="entry name" value="Cyclic-di-GMP_PDE-like"/>
</dbReference>
<comment type="caution">
    <text evidence="4">The sequence shown here is derived from an EMBL/GenBank/DDBJ whole genome shotgun (WGS) entry which is preliminary data.</text>
</comment>
<dbReference type="SMART" id="SM00052">
    <property type="entry name" value="EAL"/>
    <property type="match status" value="1"/>
</dbReference>
<dbReference type="RefSeq" id="WP_010344414.1">
    <property type="nucleotide sequence ID" value="NZ_CP132343.1"/>
</dbReference>
<dbReference type="Proteomes" id="UP000247346">
    <property type="component" value="Unassembled WGS sequence"/>
</dbReference>
<dbReference type="EMBL" id="MDEK01000003">
    <property type="protein sequence ID" value="PPU84421.1"/>
    <property type="molecule type" value="Genomic_DNA"/>
</dbReference>
<keyword evidence="2" id="KW-1133">Transmembrane helix</keyword>
<feature type="region of interest" description="Disordered" evidence="1">
    <location>
        <begin position="460"/>
        <end position="479"/>
    </location>
</feature>
<reference evidence="4 5" key="1">
    <citation type="submission" date="2016-08" db="EMBL/GenBank/DDBJ databases">
        <authorList>
            <person name="Seilhamer J.J."/>
        </authorList>
    </citation>
    <scope>NUCLEOTIDE SEQUENCE [LARGE SCALE GENOMIC DNA]</scope>
    <source>
        <strain evidence="4 5">CFBP4641</strain>
    </source>
</reference>
<proteinExistence type="predicted"/>
<protein>
    <submittedName>
        <fullName evidence="4">EAL domain-containing protein</fullName>
    </submittedName>
</protein>
<evidence type="ECO:0000313" key="4">
    <source>
        <dbReference type="EMBL" id="PPU84421.1"/>
    </source>
</evidence>
<keyword evidence="2" id="KW-0472">Membrane</keyword>
<dbReference type="InterPro" id="IPR001633">
    <property type="entry name" value="EAL_dom"/>
</dbReference>
<dbReference type="InterPro" id="IPR035919">
    <property type="entry name" value="EAL_sf"/>
</dbReference>
<feature type="transmembrane region" description="Helical" evidence="2">
    <location>
        <begin position="138"/>
        <end position="161"/>
    </location>
</feature>
<dbReference type="CDD" id="cd01948">
    <property type="entry name" value="EAL"/>
    <property type="match status" value="1"/>
</dbReference>
<dbReference type="OrthoDB" id="9804951at2"/>
<evidence type="ECO:0000313" key="5">
    <source>
        <dbReference type="Proteomes" id="UP000247346"/>
    </source>
</evidence>
<dbReference type="GeneID" id="93879503"/>
<feature type="transmembrane region" description="Helical" evidence="2">
    <location>
        <begin position="114"/>
        <end position="131"/>
    </location>
</feature>
<gene>
    <name evidence="4" type="ORF">XsacCFBP4641_04980</name>
</gene>
<feature type="compositionally biased region" description="Low complexity" evidence="1">
    <location>
        <begin position="464"/>
        <end position="479"/>
    </location>
</feature>
<dbReference type="Pfam" id="PF00563">
    <property type="entry name" value="EAL"/>
    <property type="match status" value="1"/>
</dbReference>
<evidence type="ECO:0000259" key="3">
    <source>
        <dbReference type="PROSITE" id="PS50883"/>
    </source>
</evidence>
<accession>A0A2P5Z7S0</accession>
<evidence type="ECO:0000256" key="1">
    <source>
        <dbReference type="SAM" id="MobiDB-lite"/>
    </source>
</evidence>